<dbReference type="Pfam" id="PF13803">
    <property type="entry name" value="DUF4184"/>
    <property type="match status" value="1"/>
</dbReference>
<dbReference type="AlphaFoldDB" id="A0A9X0ZXL7"/>
<dbReference type="Proteomes" id="UP000708805">
    <property type="component" value="Unassembled WGS sequence"/>
</dbReference>
<protein>
    <submittedName>
        <fullName evidence="2">DUF4184 family protein</fullName>
    </submittedName>
</protein>
<dbReference type="InterPro" id="IPR025238">
    <property type="entry name" value="DUF4184"/>
</dbReference>
<keyword evidence="1" id="KW-1133">Transmembrane helix</keyword>
<dbReference type="EMBL" id="JAGJWT010000011">
    <property type="protein sequence ID" value="MBS9341231.1"/>
    <property type="molecule type" value="Genomic_DNA"/>
</dbReference>
<evidence type="ECO:0000313" key="2">
    <source>
        <dbReference type="EMBL" id="MBS9341231.1"/>
    </source>
</evidence>
<feature type="transmembrane region" description="Helical" evidence="1">
    <location>
        <begin position="206"/>
        <end position="224"/>
    </location>
</feature>
<comment type="caution">
    <text evidence="2">The sequence shown here is derived from an EMBL/GenBank/DDBJ whole genome shotgun (WGS) entry which is preliminary data.</text>
</comment>
<name>A0A9X0ZXL7_NEIEL</name>
<evidence type="ECO:0000313" key="3">
    <source>
        <dbReference type="Proteomes" id="UP000708805"/>
    </source>
</evidence>
<keyword evidence="1" id="KW-0472">Membrane</keyword>
<gene>
    <name evidence="2" type="ORF">J8641_10545</name>
</gene>
<keyword evidence="1" id="KW-0812">Transmembrane</keyword>
<organism evidence="2 3">
    <name type="scientific">Neisseria elongata subsp. nitroreducens</name>
    <dbReference type="NCBI Taxonomy" id="90367"/>
    <lineage>
        <taxon>Bacteria</taxon>
        <taxon>Pseudomonadati</taxon>
        <taxon>Pseudomonadota</taxon>
        <taxon>Betaproteobacteria</taxon>
        <taxon>Neisseriales</taxon>
        <taxon>Neisseriaceae</taxon>
        <taxon>Neisseria</taxon>
    </lineage>
</organism>
<reference evidence="2" key="1">
    <citation type="submission" date="2021-04" db="EMBL/GenBank/DDBJ databases">
        <title>Genomic characterization of endocarditis-associated Neisseria elongata subsp. nitroreducens.</title>
        <authorList>
            <person name="Schorner M."/>
            <person name="Passarelli-Araujo H."/>
            <person name="Scheffer M."/>
            <person name="Barazzetti F."/>
            <person name="Martins J."/>
            <person name="Machado H."/>
            <person name="Palmeiro J."/>
            <person name="Bazzo M."/>
        </authorList>
    </citation>
    <scope>NUCLEOTIDE SEQUENCE</scope>
    <source>
        <strain evidence="2">Nel_M001</strain>
    </source>
</reference>
<feature type="transmembrane region" description="Helical" evidence="1">
    <location>
        <begin position="236"/>
        <end position="256"/>
    </location>
</feature>
<feature type="transmembrane region" description="Helical" evidence="1">
    <location>
        <begin position="168"/>
        <end position="186"/>
    </location>
</feature>
<sequence length="261" mass="29482">MFSTLPVALKSCFRIIIGFQNMPFTLAHPVAVLPFSRCRYCHFPALVIGSLSPDFVYFLHGRAVSGGHGLADMLWPNLPLCFAVYWLYLALWQDTLSDFLPNCLNAAPYRPSENVDLNKLKSAAFIPSALFGMATHLFLDAFTHPTGWFVQHFPVLQQTVLFLPIFKWLQYGGGVIGLTACLYFVFRTARRRPYRSRQTIGQKCRFWILCAMLSLLGFSIWQIIAPVPLGHAATHIIRLIDCAVISFSILCLRHIAQKENG</sequence>
<accession>A0A9X0ZXL7</accession>
<evidence type="ECO:0000256" key="1">
    <source>
        <dbReference type="SAM" id="Phobius"/>
    </source>
</evidence>
<proteinExistence type="predicted"/>